<sequence>MFSGRARLIFSTFKAQEVYQGAKVSGDGKSYVNVVQGTVSKGASGNSPAIVLDDDCGNDIDLSRQVFGKVKDFNSINNRKLILAKEGFEEVKFSYLGGLWVLIELYNVKTQKNLLTHSGVTSWFHELVAAYADFFSRERIVWVDVERIPLNAWSSNTFSRIGNKWGEVMDIEESTGSLFSRKRLCIKTCLPINILESFKVIFKGKIFMVRAKELFTWSLCFSDFKVDDYSSDEEPQVGDLRKLAMPMDDMEKVVNDSDEEVVSESFSETGHDLKCINNEGDGIIQEEVQNSVDPFGFTPVQSSSDSPLVERTRVREISPVKQNDVTRVDDSNVNTSESINDFSPHIPSRKTSKGGSMLDVLDDLIKVGKSMGYVMEGCSKDFEHIISSQGVG</sequence>
<proteinExistence type="predicted"/>
<organism evidence="2">
    <name type="scientific">Tanacetum cinerariifolium</name>
    <name type="common">Dalmatian daisy</name>
    <name type="synonym">Chrysanthemum cinerariifolium</name>
    <dbReference type="NCBI Taxonomy" id="118510"/>
    <lineage>
        <taxon>Eukaryota</taxon>
        <taxon>Viridiplantae</taxon>
        <taxon>Streptophyta</taxon>
        <taxon>Embryophyta</taxon>
        <taxon>Tracheophyta</taxon>
        <taxon>Spermatophyta</taxon>
        <taxon>Magnoliopsida</taxon>
        <taxon>eudicotyledons</taxon>
        <taxon>Gunneridae</taxon>
        <taxon>Pentapetalae</taxon>
        <taxon>asterids</taxon>
        <taxon>campanulids</taxon>
        <taxon>Asterales</taxon>
        <taxon>Asteraceae</taxon>
        <taxon>Asteroideae</taxon>
        <taxon>Anthemideae</taxon>
        <taxon>Anthemidinae</taxon>
        <taxon>Tanacetum</taxon>
    </lineage>
</organism>
<dbReference type="AlphaFoldDB" id="A0A6L2MNX3"/>
<comment type="caution">
    <text evidence="2">The sequence shown here is derived from an EMBL/GenBank/DDBJ whole genome shotgun (WGS) entry which is preliminary data.</text>
</comment>
<evidence type="ECO:0000313" key="2">
    <source>
        <dbReference type="EMBL" id="GEU75721.1"/>
    </source>
</evidence>
<evidence type="ECO:0000256" key="1">
    <source>
        <dbReference type="SAM" id="MobiDB-lite"/>
    </source>
</evidence>
<feature type="region of interest" description="Disordered" evidence="1">
    <location>
        <begin position="331"/>
        <end position="354"/>
    </location>
</feature>
<keyword evidence="2" id="KW-0548">Nucleotidyltransferase</keyword>
<feature type="compositionally biased region" description="Polar residues" evidence="1">
    <location>
        <begin position="331"/>
        <end position="341"/>
    </location>
</feature>
<accession>A0A6L2MNX3</accession>
<reference evidence="2" key="1">
    <citation type="journal article" date="2019" name="Sci. Rep.">
        <title>Draft genome of Tanacetum cinerariifolium, the natural source of mosquito coil.</title>
        <authorList>
            <person name="Yamashiro T."/>
            <person name="Shiraishi A."/>
            <person name="Satake H."/>
            <person name="Nakayama K."/>
        </authorList>
    </citation>
    <scope>NUCLEOTIDE SEQUENCE</scope>
</reference>
<gene>
    <name evidence="2" type="ORF">Tci_047699</name>
</gene>
<dbReference type="EMBL" id="BKCJ010007136">
    <property type="protein sequence ID" value="GEU75721.1"/>
    <property type="molecule type" value="Genomic_DNA"/>
</dbReference>
<name>A0A6L2MNX3_TANCI</name>
<keyword evidence="2" id="KW-0808">Transferase</keyword>
<protein>
    <submittedName>
        <fullName evidence="2">RNA-directed DNA polymerase, eukaryota</fullName>
    </submittedName>
</protein>
<keyword evidence="2" id="KW-0695">RNA-directed DNA polymerase</keyword>
<dbReference type="GO" id="GO:0003964">
    <property type="term" value="F:RNA-directed DNA polymerase activity"/>
    <property type="evidence" value="ECO:0007669"/>
    <property type="project" value="UniProtKB-KW"/>
</dbReference>